<evidence type="ECO:0000313" key="1">
    <source>
        <dbReference type="EMBL" id="JAH12698.1"/>
    </source>
</evidence>
<protein>
    <submittedName>
        <fullName evidence="1">Uncharacterized protein</fullName>
    </submittedName>
</protein>
<reference evidence="1" key="2">
    <citation type="journal article" date="2015" name="Fish Shellfish Immunol.">
        <title>Early steps in the European eel (Anguilla anguilla)-Vibrio vulnificus interaction in the gills: Role of the RtxA13 toxin.</title>
        <authorList>
            <person name="Callol A."/>
            <person name="Pajuelo D."/>
            <person name="Ebbesson L."/>
            <person name="Teles M."/>
            <person name="MacKenzie S."/>
            <person name="Amaro C."/>
        </authorList>
    </citation>
    <scope>NUCLEOTIDE SEQUENCE</scope>
</reference>
<sequence length="34" mass="4104">MYIAHCFAHTFSTFLYLKKVHFTDAVQLFSIYIF</sequence>
<organism evidence="1">
    <name type="scientific">Anguilla anguilla</name>
    <name type="common">European freshwater eel</name>
    <name type="synonym">Muraena anguilla</name>
    <dbReference type="NCBI Taxonomy" id="7936"/>
    <lineage>
        <taxon>Eukaryota</taxon>
        <taxon>Metazoa</taxon>
        <taxon>Chordata</taxon>
        <taxon>Craniata</taxon>
        <taxon>Vertebrata</taxon>
        <taxon>Euteleostomi</taxon>
        <taxon>Actinopterygii</taxon>
        <taxon>Neopterygii</taxon>
        <taxon>Teleostei</taxon>
        <taxon>Anguilliformes</taxon>
        <taxon>Anguillidae</taxon>
        <taxon>Anguilla</taxon>
    </lineage>
</organism>
<reference evidence="1" key="1">
    <citation type="submission" date="2014-11" db="EMBL/GenBank/DDBJ databases">
        <authorList>
            <person name="Amaro Gonzalez C."/>
        </authorList>
    </citation>
    <scope>NUCLEOTIDE SEQUENCE</scope>
</reference>
<dbReference type="EMBL" id="GBXM01095879">
    <property type="protein sequence ID" value="JAH12698.1"/>
    <property type="molecule type" value="Transcribed_RNA"/>
</dbReference>
<proteinExistence type="predicted"/>
<dbReference type="AlphaFoldDB" id="A0A0E9Q995"/>
<name>A0A0E9Q995_ANGAN</name>
<accession>A0A0E9Q995</accession>